<dbReference type="InterPro" id="IPR028098">
    <property type="entry name" value="Glyco_trans_4-like_N"/>
</dbReference>
<feature type="domain" description="Glycosyltransferase subfamily 4-like N-terminal" evidence="3">
    <location>
        <begin position="17"/>
        <end position="169"/>
    </location>
</feature>
<dbReference type="eggNOG" id="COG0438">
    <property type="taxonomic scope" value="Bacteria"/>
</dbReference>
<organism evidence="4 5">
    <name type="scientific">Treponema primitia (strain ATCC BAA-887 / DSM 12427 / ZAS-2)</name>
    <dbReference type="NCBI Taxonomy" id="545694"/>
    <lineage>
        <taxon>Bacteria</taxon>
        <taxon>Pseudomonadati</taxon>
        <taxon>Spirochaetota</taxon>
        <taxon>Spirochaetia</taxon>
        <taxon>Spirochaetales</taxon>
        <taxon>Treponemataceae</taxon>
        <taxon>Treponema</taxon>
    </lineage>
</organism>
<evidence type="ECO:0000256" key="1">
    <source>
        <dbReference type="ARBA" id="ARBA00022679"/>
    </source>
</evidence>
<dbReference type="Pfam" id="PF00534">
    <property type="entry name" value="Glycos_transf_1"/>
    <property type="match status" value="1"/>
</dbReference>
<dbReference type="CDD" id="cd03809">
    <property type="entry name" value="GT4_MtfB-like"/>
    <property type="match status" value="1"/>
</dbReference>
<dbReference type="HOGENOM" id="CLU_009583_27_2_12"/>
<proteinExistence type="predicted"/>
<keyword evidence="5" id="KW-1185">Reference proteome</keyword>
<dbReference type="GO" id="GO:0009103">
    <property type="term" value="P:lipopolysaccharide biosynthetic process"/>
    <property type="evidence" value="ECO:0007669"/>
    <property type="project" value="TreeGrafter"/>
</dbReference>
<dbReference type="AlphaFoldDB" id="F5YHI4"/>
<dbReference type="InterPro" id="IPR001296">
    <property type="entry name" value="Glyco_trans_1"/>
</dbReference>
<evidence type="ECO:0000259" key="2">
    <source>
        <dbReference type="Pfam" id="PF00534"/>
    </source>
</evidence>
<accession>F5YHI4</accession>
<dbReference type="Proteomes" id="UP000009223">
    <property type="component" value="Chromosome"/>
</dbReference>
<dbReference type="EMBL" id="CP001843">
    <property type="protein sequence ID" value="AEF85968.1"/>
    <property type="molecule type" value="Genomic_DNA"/>
</dbReference>
<dbReference type="KEGG" id="tpi:TREPR_2395"/>
<dbReference type="STRING" id="545694.TREPR_2395"/>
<dbReference type="RefSeq" id="WP_015707809.1">
    <property type="nucleotide sequence ID" value="NC_015578.1"/>
</dbReference>
<evidence type="ECO:0000259" key="3">
    <source>
        <dbReference type="Pfam" id="PF13439"/>
    </source>
</evidence>
<dbReference type="PANTHER" id="PTHR46401">
    <property type="entry name" value="GLYCOSYLTRANSFERASE WBBK-RELATED"/>
    <property type="match status" value="1"/>
</dbReference>
<gene>
    <name evidence="4" type="ordered locus">TREPR_2395</name>
</gene>
<dbReference type="Pfam" id="PF13439">
    <property type="entry name" value="Glyco_transf_4"/>
    <property type="match status" value="1"/>
</dbReference>
<protein>
    <submittedName>
        <fullName evidence="4">Glycosyltransferase, family 1</fullName>
    </submittedName>
</protein>
<dbReference type="PANTHER" id="PTHR46401:SF2">
    <property type="entry name" value="GLYCOSYLTRANSFERASE WBBK-RELATED"/>
    <property type="match status" value="1"/>
</dbReference>
<dbReference type="Gene3D" id="3.40.50.2000">
    <property type="entry name" value="Glycogen Phosphorylase B"/>
    <property type="match status" value="2"/>
</dbReference>
<reference evidence="5" key="1">
    <citation type="submission" date="2009-12" db="EMBL/GenBank/DDBJ databases">
        <title>Complete sequence of Treponema primitia strain ZAS-2.</title>
        <authorList>
            <person name="Tetu S.G."/>
            <person name="Matson E."/>
            <person name="Ren Q."/>
            <person name="Seshadri R."/>
            <person name="Elbourne L."/>
            <person name="Hassan K.A."/>
            <person name="Durkin A."/>
            <person name="Radune D."/>
            <person name="Mohamoud Y."/>
            <person name="Shay R."/>
            <person name="Jin S."/>
            <person name="Zhang X."/>
            <person name="Lucey K."/>
            <person name="Ballor N.R."/>
            <person name="Ottesen E."/>
            <person name="Rosenthal R."/>
            <person name="Allen A."/>
            <person name="Leadbetter J.R."/>
            <person name="Paulsen I.T."/>
        </authorList>
    </citation>
    <scope>NUCLEOTIDE SEQUENCE [LARGE SCALE GENOMIC DNA]</scope>
    <source>
        <strain evidence="5">ATCC BAA-887 / DSM 12427 / ZAS-2</strain>
    </source>
</reference>
<keyword evidence="1 4" id="KW-0808">Transferase</keyword>
<reference evidence="4 5" key="2">
    <citation type="journal article" date="2011" name="ISME J.">
        <title>RNA-seq reveals cooperative metabolic interactions between two termite-gut spirochete species in co-culture.</title>
        <authorList>
            <person name="Rosenthal A.Z."/>
            <person name="Matson E.G."/>
            <person name="Eldar A."/>
            <person name="Leadbetter J.R."/>
        </authorList>
    </citation>
    <scope>NUCLEOTIDE SEQUENCE [LARGE SCALE GENOMIC DNA]</scope>
    <source>
        <strain evidence="5">ATCC BAA-887 / DSM 12427 / ZAS-2</strain>
    </source>
</reference>
<sequence length="353" mass="41157">MPQILINGYFLCRNLTGIERFAFELTKRLDELSAFEEISIIVPGDIVTLPPYKNLRIILHKKKEPHIWWQMVTLQLFLLTHREYIILEFANTILPFFPGIVFLHDIYCEFFPEDFRGLKNWLVRLYNKWQYRLIAKHAKRIITVSKFSRSQIADAYNIDSHNISVVYNGWEHFKNIVPDYSIFNEHPEFKARGYFFTLGSLSMRKNILWIIKYASKHPQTMFAVSGTSLPVLKVRELEDTTAPSNILLLGYLSDSKVKALMERCRAFLMPSYYEGFGIPPLEALSCGAEIIISNAASLPEIYGNTAHYIDPYNTDIDLEELMQNPIEKPDALLAKYSYDNSARQVYELLKEFR</sequence>
<evidence type="ECO:0000313" key="5">
    <source>
        <dbReference type="Proteomes" id="UP000009223"/>
    </source>
</evidence>
<dbReference type="GO" id="GO:0016757">
    <property type="term" value="F:glycosyltransferase activity"/>
    <property type="evidence" value="ECO:0007669"/>
    <property type="project" value="InterPro"/>
</dbReference>
<feature type="domain" description="Glycosyl transferase family 1" evidence="2">
    <location>
        <begin position="183"/>
        <end position="324"/>
    </location>
</feature>
<evidence type="ECO:0000313" key="4">
    <source>
        <dbReference type="EMBL" id="AEF85968.1"/>
    </source>
</evidence>
<dbReference type="OrthoDB" id="9797829at2"/>
<name>F5YHI4_TREPZ</name>
<dbReference type="SUPFAM" id="SSF53756">
    <property type="entry name" value="UDP-Glycosyltransferase/glycogen phosphorylase"/>
    <property type="match status" value="1"/>
</dbReference>